<organism evidence="6 7">
    <name type="scientific">Mycolicibacter sinensis (strain JDM601)</name>
    <name type="common">Mycobacterium sinense</name>
    <dbReference type="NCBI Taxonomy" id="875328"/>
    <lineage>
        <taxon>Bacteria</taxon>
        <taxon>Bacillati</taxon>
        <taxon>Actinomycetota</taxon>
        <taxon>Actinomycetes</taxon>
        <taxon>Mycobacteriales</taxon>
        <taxon>Mycobacteriaceae</taxon>
        <taxon>Mycolicibacter</taxon>
    </lineage>
</organism>
<name>A0A1A2XH13_MYCSD</name>
<evidence type="ECO:0000256" key="1">
    <source>
        <dbReference type="ARBA" id="ARBA00003818"/>
    </source>
</evidence>
<dbReference type="AlphaFoldDB" id="A0A1A2XH13"/>
<evidence type="ECO:0000313" key="6">
    <source>
        <dbReference type="EMBL" id="OBI24387.1"/>
    </source>
</evidence>
<protein>
    <recommendedName>
        <fullName evidence="3">Lysine N-acyltransferase MbtK</fullName>
    </recommendedName>
    <alternativeName>
        <fullName evidence="4">Mycobactin synthase protein K</fullName>
    </alternativeName>
</protein>
<dbReference type="SMART" id="SM01006">
    <property type="entry name" value="AlcB"/>
    <property type="match status" value="1"/>
</dbReference>
<sequence>MTARMARQRVDVPDEVCAVPAPPLPVFPEPYSVRFADPDGDAEMISEWMNRPHLAETWHYNYPADQWSQHLANQFAGNYSRPYVWLLDGRPFGYMELFRAAQDEVSTVYDADPYDIGLHGAMADLDMVEQGHGAIMFRGFVESVFEIEPQCRRVIGDTFAGEGSYGRRFWERRGGVFLGEHYVPKWDQRIALFAWPRTPDDVPAYRQEA</sequence>
<dbReference type="EMBL" id="LZKG01000172">
    <property type="protein sequence ID" value="OBI24387.1"/>
    <property type="molecule type" value="Genomic_DNA"/>
</dbReference>
<dbReference type="PANTHER" id="PTHR31438:SF1">
    <property type="entry name" value="LYSINE N-ACYLTRANSFERASE C17G9.06C-RELATED"/>
    <property type="match status" value="1"/>
</dbReference>
<dbReference type="InterPro" id="IPR019432">
    <property type="entry name" value="Acyltransferase_MbtK/IucB-like"/>
</dbReference>
<comment type="function">
    <text evidence="1">Acyltransferase required for the direct transfer of medium- to long-chain fatty acyl moieties from a carrier protein (MbtL) on to the epsilon-amino group of lysine residue in the mycobactin core.</text>
</comment>
<comment type="caution">
    <text evidence="6">The sequence shown here is derived from an EMBL/GenBank/DDBJ whole genome shotgun (WGS) entry which is preliminary data.</text>
</comment>
<evidence type="ECO:0000256" key="4">
    <source>
        <dbReference type="ARBA" id="ARBA00031122"/>
    </source>
</evidence>
<evidence type="ECO:0000256" key="2">
    <source>
        <dbReference type="ARBA" id="ARBA00005102"/>
    </source>
</evidence>
<accession>A0A1A2XH13</accession>
<dbReference type="GO" id="GO:0019290">
    <property type="term" value="P:siderophore biosynthetic process"/>
    <property type="evidence" value="ECO:0007669"/>
    <property type="project" value="InterPro"/>
</dbReference>
<reference evidence="7" key="1">
    <citation type="submission" date="2016-06" db="EMBL/GenBank/DDBJ databases">
        <authorList>
            <person name="Sutton G."/>
            <person name="Brinkac L."/>
            <person name="Sanka R."/>
            <person name="Adams M."/>
            <person name="Lau E."/>
            <person name="Sam S."/>
            <person name="Sreng N."/>
            <person name="Him V."/>
            <person name="Kerleguer A."/>
            <person name="Cheng S."/>
        </authorList>
    </citation>
    <scope>NUCLEOTIDE SEQUENCE [LARGE SCALE GENOMIC DNA]</scope>
    <source>
        <strain evidence="7">E1876</strain>
    </source>
</reference>
<evidence type="ECO:0000259" key="5">
    <source>
        <dbReference type="SMART" id="SM01006"/>
    </source>
</evidence>
<dbReference type="SUPFAM" id="SSF55729">
    <property type="entry name" value="Acyl-CoA N-acyltransferases (Nat)"/>
    <property type="match status" value="1"/>
</dbReference>
<dbReference type="PANTHER" id="PTHR31438">
    <property type="entry name" value="LYSINE N-ACYLTRANSFERASE C17G9.06C-RELATED"/>
    <property type="match status" value="1"/>
</dbReference>
<dbReference type="Gene3D" id="3.40.630.30">
    <property type="match status" value="1"/>
</dbReference>
<feature type="domain" description="Acyltransferase MbtK/IucB-like conserved" evidence="5">
    <location>
        <begin position="34"/>
        <end position="81"/>
    </location>
</feature>
<gene>
    <name evidence="6" type="ORF">A5710_11005</name>
</gene>
<dbReference type="InterPro" id="IPR016181">
    <property type="entry name" value="Acyl_CoA_acyltransferase"/>
</dbReference>
<dbReference type="GO" id="GO:0016410">
    <property type="term" value="F:N-acyltransferase activity"/>
    <property type="evidence" value="ECO:0007669"/>
    <property type="project" value="TreeGrafter"/>
</dbReference>
<dbReference type="OrthoDB" id="9087497at2"/>
<evidence type="ECO:0000313" key="7">
    <source>
        <dbReference type="Proteomes" id="UP000093943"/>
    </source>
</evidence>
<dbReference type="UniPathway" id="UPA00011"/>
<dbReference type="Proteomes" id="UP000093943">
    <property type="component" value="Unassembled WGS sequence"/>
</dbReference>
<proteinExistence type="predicted"/>
<dbReference type="Pfam" id="PF13523">
    <property type="entry name" value="Acetyltransf_8"/>
    <property type="match status" value="1"/>
</dbReference>
<evidence type="ECO:0000256" key="3">
    <source>
        <dbReference type="ARBA" id="ARBA00020586"/>
    </source>
</evidence>
<comment type="pathway">
    <text evidence="2">Siderophore biosynthesis; mycobactin biosynthesis.</text>
</comment>